<dbReference type="AlphaFoldDB" id="A0A1Q9BW00"/>
<comment type="caution">
    <text evidence="1">The sequence shown here is derived from an EMBL/GenBank/DDBJ whole genome shotgun (WGS) entry which is preliminary data.</text>
</comment>
<feature type="non-terminal residue" evidence="1">
    <location>
        <position position="1"/>
    </location>
</feature>
<name>A0A1Q9BW00_SYMMI</name>
<accession>A0A1Q9BW00</accession>
<organism evidence="1 2">
    <name type="scientific">Symbiodinium microadriaticum</name>
    <name type="common">Dinoflagellate</name>
    <name type="synonym">Zooxanthella microadriatica</name>
    <dbReference type="NCBI Taxonomy" id="2951"/>
    <lineage>
        <taxon>Eukaryota</taxon>
        <taxon>Sar</taxon>
        <taxon>Alveolata</taxon>
        <taxon>Dinophyceae</taxon>
        <taxon>Suessiales</taxon>
        <taxon>Symbiodiniaceae</taxon>
        <taxon>Symbiodinium</taxon>
    </lineage>
</organism>
<dbReference type="Proteomes" id="UP000186817">
    <property type="component" value="Unassembled WGS sequence"/>
</dbReference>
<sequence>DPEEAGVVIIATGGRSFSLLFLGGAAERDEFAELEAQRCLLRVSREEQQQDHYLVRSARAEGDGQTFQVLRGCLLLKMIRAVGAAAGTCNTKKPWIWQLSRLDCFVSEPIGLYFIKI</sequence>
<evidence type="ECO:0000313" key="2">
    <source>
        <dbReference type="Proteomes" id="UP000186817"/>
    </source>
</evidence>
<keyword evidence="2" id="KW-1185">Reference proteome</keyword>
<gene>
    <name evidence="1" type="ORF">AK812_SmicGene45499</name>
</gene>
<protein>
    <submittedName>
        <fullName evidence="1">Uncharacterized protein</fullName>
    </submittedName>
</protein>
<dbReference type="EMBL" id="LSRX01003133">
    <property type="protein sequence ID" value="OLP74849.1"/>
    <property type="molecule type" value="Genomic_DNA"/>
</dbReference>
<reference evidence="1 2" key="1">
    <citation type="submission" date="2016-02" db="EMBL/GenBank/DDBJ databases">
        <title>Genome analysis of coral dinoflagellate symbionts highlights evolutionary adaptations to a symbiotic lifestyle.</title>
        <authorList>
            <person name="Aranda M."/>
            <person name="Li Y."/>
            <person name="Liew Y.J."/>
            <person name="Baumgarten S."/>
            <person name="Simakov O."/>
            <person name="Wilson M."/>
            <person name="Piel J."/>
            <person name="Ashoor H."/>
            <person name="Bougouffa S."/>
            <person name="Bajic V.B."/>
            <person name="Ryu T."/>
            <person name="Ravasi T."/>
            <person name="Bayer T."/>
            <person name="Micklem G."/>
            <person name="Kim H."/>
            <person name="Bhak J."/>
            <person name="Lajeunesse T.C."/>
            <person name="Voolstra C.R."/>
        </authorList>
    </citation>
    <scope>NUCLEOTIDE SEQUENCE [LARGE SCALE GENOMIC DNA]</scope>
    <source>
        <strain evidence="1 2">CCMP2467</strain>
    </source>
</reference>
<evidence type="ECO:0000313" key="1">
    <source>
        <dbReference type="EMBL" id="OLP74849.1"/>
    </source>
</evidence>
<proteinExistence type="predicted"/>